<sequence length="301" mass="32945">MASELQRLSDPNYAISLAVGPPFPDLKPQQPGSGLILSNQCSSQPRRFVFKKAHLSRDDFRIFDGSSGRPVAVLHHFGKNPYEKLDPLSLGNFSDAHQHMLGEWESVCTVTGYNGMPSLKIRPKGISRHGRQNVYDGSGQRHLFNIGKESKLKAMALRSNLAVRGPRDNKDVLYRVLPDLMGRTLQIVTPNDELVCFVQRSTKALIQEAALGSGSEMMIDVAPGVDWSAMIAVIMAVQQVGAHFVKDALGNFVLDPLKDSAVQAALQGSGMDGVANSAGSNIDRALQFVRKMQMIQQMFAQ</sequence>
<dbReference type="Proteomes" id="UP000256970">
    <property type="component" value="Unassembled WGS sequence"/>
</dbReference>
<dbReference type="InterPro" id="IPR025659">
    <property type="entry name" value="Tubby-like_C"/>
</dbReference>
<gene>
    <name evidence="2" type="ORF">BQ4739_LOCUS11665</name>
</gene>
<dbReference type="InterPro" id="IPR038595">
    <property type="entry name" value="LOR_sf"/>
</dbReference>
<evidence type="ECO:0000256" key="1">
    <source>
        <dbReference type="ARBA" id="ARBA00005437"/>
    </source>
</evidence>
<dbReference type="Gene3D" id="2.40.160.200">
    <property type="entry name" value="LURP1-related"/>
    <property type="match status" value="1"/>
</dbReference>
<accession>A0A383W1G0</accession>
<dbReference type="EMBL" id="FNXT01001058">
    <property type="protein sequence ID" value="SZX71528.1"/>
    <property type="molecule type" value="Genomic_DNA"/>
</dbReference>
<dbReference type="AlphaFoldDB" id="A0A383W1G0"/>
<evidence type="ECO:0000313" key="3">
    <source>
        <dbReference type="Proteomes" id="UP000256970"/>
    </source>
</evidence>
<protein>
    <submittedName>
        <fullName evidence="2">Uncharacterized protein</fullName>
    </submittedName>
</protein>
<keyword evidence="3" id="KW-1185">Reference proteome</keyword>
<dbReference type="InterPro" id="IPR007612">
    <property type="entry name" value="LOR"/>
</dbReference>
<name>A0A383W1G0_TETOB</name>
<evidence type="ECO:0000313" key="2">
    <source>
        <dbReference type="EMBL" id="SZX71528.1"/>
    </source>
</evidence>
<dbReference type="SUPFAM" id="SSF54518">
    <property type="entry name" value="Tubby C-terminal domain-like"/>
    <property type="match status" value="1"/>
</dbReference>
<dbReference type="Pfam" id="PF04525">
    <property type="entry name" value="LOR"/>
    <property type="match status" value="1"/>
</dbReference>
<comment type="similarity">
    <text evidence="1">Belongs to the LOR family.</text>
</comment>
<organism evidence="2 3">
    <name type="scientific">Tetradesmus obliquus</name>
    <name type="common">Green alga</name>
    <name type="synonym">Acutodesmus obliquus</name>
    <dbReference type="NCBI Taxonomy" id="3088"/>
    <lineage>
        <taxon>Eukaryota</taxon>
        <taxon>Viridiplantae</taxon>
        <taxon>Chlorophyta</taxon>
        <taxon>core chlorophytes</taxon>
        <taxon>Chlorophyceae</taxon>
        <taxon>CS clade</taxon>
        <taxon>Sphaeropleales</taxon>
        <taxon>Scenedesmaceae</taxon>
        <taxon>Tetradesmus</taxon>
    </lineage>
</organism>
<proteinExistence type="inferred from homology"/>
<reference evidence="2 3" key="1">
    <citation type="submission" date="2016-10" db="EMBL/GenBank/DDBJ databases">
        <authorList>
            <person name="Cai Z."/>
        </authorList>
    </citation>
    <scope>NUCLEOTIDE SEQUENCE [LARGE SCALE GENOMIC DNA]</scope>
</reference>